<reference evidence="1 2" key="1">
    <citation type="submission" date="2015-01" db="EMBL/GenBank/DDBJ databases">
        <title>The Genome Sequence of Cryptococcus gattii Ram5.</title>
        <authorList>
            <consortium name="The Broad Institute Genomics Platform"/>
            <person name="Cuomo C."/>
            <person name="Litvintseva A."/>
            <person name="Chen Y."/>
            <person name="Heitman J."/>
            <person name="Sun S."/>
            <person name="Springer D."/>
            <person name="Dromer F."/>
            <person name="Young S."/>
            <person name="Zeng Q."/>
            <person name="Gargeya S."/>
            <person name="Abouelleil A."/>
            <person name="Alvarado L."/>
            <person name="Chapman S.B."/>
            <person name="Gainer-Dewar J."/>
            <person name="Goldberg J."/>
            <person name="Griggs A."/>
            <person name="Gujja S."/>
            <person name="Hansen M."/>
            <person name="Howarth C."/>
            <person name="Imamovic A."/>
            <person name="Larimer J."/>
            <person name="Murphy C."/>
            <person name="Naylor J."/>
            <person name="Pearson M."/>
            <person name="Priest M."/>
            <person name="Roberts A."/>
            <person name="Saif S."/>
            <person name="Shea T."/>
            <person name="Sykes S."/>
            <person name="Wortman J."/>
            <person name="Nusbaum C."/>
            <person name="Birren B."/>
        </authorList>
    </citation>
    <scope>NUCLEOTIDE SEQUENCE [LARGE SCALE GENOMIC DNA]</scope>
    <source>
        <strain evidence="1 2">Ram5</strain>
    </source>
</reference>
<dbReference type="AlphaFoldDB" id="A0A0D0SY69"/>
<proteinExistence type="predicted"/>
<sequence length="55" mass="6702">MDYPIISDETRLAYPKYYAGNIWPKRNVRPRGFRTGIQRTWKADIRRRCLTCKRL</sequence>
<gene>
    <name evidence="1" type="ORF">I313_06103</name>
</gene>
<evidence type="ECO:0000313" key="2">
    <source>
        <dbReference type="Proteomes" id="UP000053392"/>
    </source>
</evidence>
<organism evidence="1 2">
    <name type="scientific">Cryptococcus deuterogattii Ram5</name>
    <dbReference type="NCBI Taxonomy" id="1296110"/>
    <lineage>
        <taxon>Eukaryota</taxon>
        <taxon>Fungi</taxon>
        <taxon>Dikarya</taxon>
        <taxon>Basidiomycota</taxon>
        <taxon>Agaricomycotina</taxon>
        <taxon>Tremellomycetes</taxon>
        <taxon>Tremellales</taxon>
        <taxon>Cryptococcaceae</taxon>
        <taxon>Cryptococcus</taxon>
        <taxon>Cryptococcus gattii species complex</taxon>
    </lineage>
</organism>
<evidence type="ECO:0000313" key="1">
    <source>
        <dbReference type="EMBL" id="KIR38107.1"/>
    </source>
</evidence>
<dbReference type="Proteomes" id="UP000053392">
    <property type="component" value="Unassembled WGS sequence"/>
</dbReference>
<dbReference type="OrthoDB" id="438224at2759"/>
<protein>
    <submittedName>
        <fullName evidence="1">Uncharacterized protein</fullName>
    </submittedName>
</protein>
<dbReference type="HOGENOM" id="CLU_3032275_0_0_1"/>
<accession>A0A0D0SY69</accession>
<name>A0A0D0SY69_9TREE</name>
<dbReference type="EMBL" id="KN847912">
    <property type="protein sequence ID" value="KIR38107.1"/>
    <property type="molecule type" value="Genomic_DNA"/>
</dbReference>
<keyword evidence="2" id="KW-1185">Reference proteome</keyword>